<keyword evidence="4" id="KW-1185">Reference proteome</keyword>
<dbReference type="PANTHER" id="PTHR41251:SF1">
    <property type="entry name" value="NON-HOMOLOGOUS END JOINING PROTEIN KU"/>
    <property type="match status" value="1"/>
</dbReference>
<dbReference type="Proteomes" id="UP001501115">
    <property type="component" value="Unassembled WGS sequence"/>
</dbReference>
<evidence type="ECO:0000313" key="4">
    <source>
        <dbReference type="Proteomes" id="UP001501115"/>
    </source>
</evidence>
<dbReference type="EMBL" id="BAABET010000021">
    <property type="protein sequence ID" value="GAA4340769.1"/>
    <property type="molecule type" value="Genomic_DNA"/>
</dbReference>
<keyword evidence="1" id="KW-0233">DNA recombination</keyword>
<protein>
    <submittedName>
        <fullName evidence="3">Uncharacterized protein</fullName>
    </submittedName>
</protein>
<feature type="compositionally biased region" description="Polar residues" evidence="2">
    <location>
        <begin position="1"/>
        <end position="11"/>
    </location>
</feature>
<dbReference type="InterPro" id="IPR009187">
    <property type="entry name" value="Prok_Ku"/>
</dbReference>
<feature type="region of interest" description="Disordered" evidence="2">
    <location>
        <begin position="1"/>
        <end position="25"/>
    </location>
</feature>
<accession>A0ABP8HKX8</accession>
<proteinExistence type="predicted"/>
<dbReference type="PANTHER" id="PTHR41251">
    <property type="entry name" value="NON-HOMOLOGOUS END JOINING PROTEIN KU"/>
    <property type="match status" value="1"/>
</dbReference>
<gene>
    <name evidence="3" type="ORF">GCM10023086_76530</name>
</gene>
<dbReference type="SUPFAM" id="SSF100939">
    <property type="entry name" value="SPOC domain-like"/>
    <property type="match status" value="1"/>
</dbReference>
<comment type="caution">
    <text evidence="3">The sequence shown here is derived from an EMBL/GenBank/DDBJ whole genome shotgun (WGS) entry which is preliminary data.</text>
</comment>
<name>A0ABP8HKX8_9ACTN</name>
<sequence>MSGQRIACSTITSSRTRSRPSRSRPDQAYFATATLRLRSKLQDLPLPTAKAIEIVAFVPLDSVDPLKIGEGYYLTPRGQVAAKPYKLLRMAFLPGGTGGSGSSGPRWRWPR</sequence>
<reference evidence="4" key="1">
    <citation type="journal article" date="2019" name="Int. J. Syst. Evol. Microbiol.">
        <title>The Global Catalogue of Microorganisms (GCM) 10K type strain sequencing project: providing services to taxonomists for standard genome sequencing and annotation.</title>
        <authorList>
            <consortium name="The Broad Institute Genomics Platform"/>
            <consortium name="The Broad Institute Genome Sequencing Center for Infectious Disease"/>
            <person name="Wu L."/>
            <person name="Ma J."/>
        </authorList>
    </citation>
    <scope>NUCLEOTIDE SEQUENCE [LARGE SCALE GENOMIC DNA]</scope>
    <source>
        <strain evidence="4">JCM 31290</strain>
    </source>
</reference>
<evidence type="ECO:0000256" key="2">
    <source>
        <dbReference type="SAM" id="MobiDB-lite"/>
    </source>
</evidence>
<dbReference type="InterPro" id="IPR016194">
    <property type="entry name" value="SPOC-like_C_dom_sf"/>
</dbReference>
<evidence type="ECO:0000256" key="1">
    <source>
        <dbReference type="ARBA" id="ARBA00023172"/>
    </source>
</evidence>
<evidence type="ECO:0000313" key="3">
    <source>
        <dbReference type="EMBL" id="GAA4340769.1"/>
    </source>
</evidence>
<organism evidence="3 4">
    <name type="scientific">Streptomyces venetus</name>
    <dbReference type="NCBI Taxonomy" id="1701086"/>
    <lineage>
        <taxon>Bacteria</taxon>
        <taxon>Bacillati</taxon>
        <taxon>Actinomycetota</taxon>
        <taxon>Actinomycetes</taxon>
        <taxon>Kitasatosporales</taxon>
        <taxon>Streptomycetaceae</taxon>
        <taxon>Streptomyces</taxon>
    </lineage>
</organism>